<accession>A0ABQ5FIR3</accession>
<gene>
    <name evidence="1" type="ORF">Tco_1006793</name>
</gene>
<protein>
    <submittedName>
        <fullName evidence="1">Uncharacterized protein</fullName>
    </submittedName>
</protein>
<organism evidence="1 2">
    <name type="scientific">Tanacetum coccineum</name>
    <dbReference type="NCBI Taxonomy" id="301880"/>
    <lineage>
        <taxon>Eukaryota</taxon>
        <taxon>Viridiplantae</taxon>
        <taxon>Streptophyta</taxon>
        <taxon>Embryophyta</taxon>
        <taxon>Tracheophyta</taxon>
        <taxon>Spermatophyta</taxon>
        <taxon>Magnoliopsida</taxon>
        <taxon>eudicotyledons</taxon>
        <taxon>Gunneridae</taxon>
        <taxon>Pentapetalae</taxon>
        <taxon>asterids</taxon>
        <taxon>campanulids</taxon>
        <taxon>Asterales</taxon>
        <taxon>Asteraceae</taxon>
        <taxon>Asteroideae</taxon>
        <taxon>Anthemideae</taxon>
        <taxon>Anthemidinae</taxon>
        <taxon>Tanacetum</taxon>
    </lineage>
</organism>
<reference evidence="1" key="2">
    <citation type="submission" date="2022-01" db="EMBL/GenBank/DDBJ databases">
        <authorList>
            <person name="Yamashiro T."/>
            <person name="Shiraishi A."/>
            <person name="Satake H."/>
            <person name="Nakayama K."/>
        </authorList>
    </citation>
    <scope>NUCLEOTIDE SEQUENCE</scope>
</reference>
<evidence type="ECO:0000313" key="2">
    <source>
        <dbReference type="Proteomes" id="UP001151760"/>
    </source>
</evidence>
<name>A0ABQ5FIR3_9ASTR</name>
<keyword evidence="2" id="KW-1185">Reference proteome</keyword>
<evidence type="ECO:0000313" key="1">
    <source>
        <dbReference type="EMBL" id="GJT63260.1"/>
    </source>
</evidence>
<dbReference type="EMBL" id="BQNB010017445">
    <property type="protein sequence ID" value="GJT63260.1"/>
    <property type="molecule type" value="Genomic_DNA"/>
</dbReference>
<comment type="caution">
    <text evidence="1">The sequence shown here is derived from an EMBL/GenBank/DDBJ whole genome shotgun (WGS) entry which is preliminary data.</text>
</comment>
<dbReference type="Proteomes" id="UP001151760">
    <property type="component" value="Unassembled WGS sequence"/>
</dbReference>
<proteinExistence type="predicted"/>
<reference evidence="1" key="1">
    <citation type="journal article" date="2022" name="Int. J. Mol. Sci.">
        <title>Draft Genome of Tanacetum Coccineum: Genomic Comparison of Closely Related Tanacetum-Family Plants.</title>
        <authorList>
            <person name="Yamashiro T."/>
            <person name="Shiraishi A."/>
            <person name="Nakayama K."/>
            <person name="Satake H."/>
        </authorList>
    </citation>
    <scope>NUCLEOTIDE SEQUENCE</scope>
</reference>
<sequence length="312" mass="31286">MDAVAGWCGVGMRDGIVVVRDGGCWGRVEGLTGMRACWAHGCVMICGWGCMGLCGGGGVEVWVEFEVLCGIGELWAWAGDGGWVLGWYGGWLVGVWGMGRWYGVGKGGVGRDENVVVVMAVSGGGGCGVGKWCDVVCVGGGGRLDEGVSLRSYCGGFVVGGGMMGGVGDVRESGYVRCGVGVGVVGMTGDKMGGASGMWCGVDGGVMCNDVAWRGCGVGGCGVWVYNDGSVGLWGCGRWGCMSGWEGLCGVKGWRGGACWGGGAGFGLSWVVGWEGAVGVGGVWVSVEVGGDGEGGCNGMSGMAKYGEEGVG</sequence>